<keyword evidence="2" id="KW-1133">Transmembrane helix</keyword>
<keyword evidence="2" id="KW-0472">Membrane</keyword>
<organism evidence="3 4">
    <name type="scientific">Mycena belliarum</name>
    <dbReference type="NCBI Taxonomy" id="1033014"/>
    <lineage>
        <taxon>Eukaryota</taxon>
        <taxon>Fungi</taxon>
        <taxon>Dikarya</taxon>
        <taxon>Basidiomycota</taxon>
        <taxon>Agaricomycotina</taxon>
        <taxon>Agaricomycetes</taxon>
        <taxon>Agaricomycetidae</taxon>
        <taxon>Agaricales</taxon>
        <taxon>Marasmiineae</taxon>
        <taxon>Mycenaceae</taxon>
        <taxon>Mycena</taxon>
    </lineage>
</organism>
<dbReference type="EMBL" id="JARJCN010000006">
    <property type="protein sequence ID" value="KAJ7100115.1"/>
    <property type="molecule type" value="Genomic_DNA"/>
</dbReference>
<gene>
    <name evidence="3" type="ORF">B0H15DRAFT_944482</name>
</gene>
<dbReference type="Proteomes" id="UP001222325">
    <property type="component" value="Unassembled WGS sequence"/>
</dbReference>
<keyword evidence="4" id="KW-1185">Reference proteome</keyword>
<proteinExistence type="predicted"/>
<protein>
    <submittedName>
        <fullName evidence="3">Uncharacterized protein</fullName>
    </submittedName>
</protein>
<feature type="transmembrane region" description="Helical" evidence="2">
    <location>
        <begin position="62"/>
        <end position="85"/>
    </location>
</feature>
<sequence>MKARIFCNNSPDFPGTTVFGTPTLSVVPTRLAGNDSGPSRFWACEILDGPFDGHPGPEKKDLAGAVLFGILLGFLLCSIPLFVLLRKAKAAEEEDEDYEYGNRDYTDAGTVAGGNAQD</sequence>
<evidence type="ECO:0000313" key="4">
    <source>
        <dbReference type="Proteomes" id="UP001222325"/>
    </source>
</evidence>
<comment type="caution">
    <text evidence="3">The sequence shown here is derived from an EMBL/GenBank/DDBJ whole genome shotgun (WGS) entry which is preliminary data.</text>
</comment>
<evidence type="ECO:0000256" key="1">
    <source>
        <dbReference type="SAM" id="MobiDB-lite"/>
    </source>
</evidence>
<evidence type="ECO:0000313" key="3">
    <source>
        <dbReference type="EMBL" id="KAJ7100115.1"/>
    </source>
</evidence>
<reference evidence="3" key="1">
    <citation type="submission" date="2023-03" db="EMBL/GenBank/DDBJ databases">
        <title>Massive genome expansion in bonnet fungi (Mycena s.s.) driven by repeated elements and novel gene families across ecological guilds.</title>
        <authorList>
            <consortium name="Lawrence Berkeley National Laboratory"/>
            <person name="Harder C.B."/>
            <person name="Miyauchi S."/>
            <person name="Viragh M."/>
            <person name="Kuo A."/>
            <person name="Thoen E."/>
            <person name="Andreopoulos B."/>
            <person name="Lu D."/>
            <person name="Skrede I."/>
            <person name="Drula E."/>
            <person name="Henrissat B."/>
            <person name="Morin E."/>
            <person name="Kohler A."/>
            <person name="Barry K."/>
            <person name="LaButti K."/>
            <person name="Morin E."/>
            <person name="Salamov A."/>
            <person name="Lipzen A."/>
            <person name="Mereny Z."/>
            <person name="Hegedus B."/>
            <person name="Baldrian P."/>
            <person name="Stursova M."/>
            <person name="Weitz H."/>
            <person name="Taylor A."/>
            <person name="Grigoriev I.V."/>
            <person name="Nagy L.G."/>
            <person name="Martin F."/>
            <person name="Kauserud H."/>
        </authorList>
    </citation>
    <scope>NUCLEOTIDE SEQUENCE</scope>
    <source>
        <strain evidence="3">CBHHK173m</strain>
    </source>
</reference>
<evidence type="ECO:0000256" key="2">
    <source>
        <dbReference type="SAM" id="Phobius"/>
    </source>
</evidence>
<accession>A0AAD6UDQ5</accession>
<dbReference type="AlphaFoldDB" id="A0AAD6UDQ5"/>
<keyword evidence="2" id="KW-0812">Transmembrane</keyword>
<feature type="region of interest" description="Disordered" evidence="1">
    <location>
        <begin position="91"/>
        <end position="118"/>
    </location>
</feature>
<name>A0AAD6UDQ5_9AGAR</name>